<dbReference type="PROSITE" id="PS00080">
    <property type="entry name" value="MULTICOPPER_OXIDASE2"/>
    <property type="match status" value="1"/>
</dbReference>
<dbReference type="PANTHER" id="PTHR48267">
    <property type="entry name" value="CUPREDOXIN SUPERFAMILY PROTEIN"/>
    <property type="match status" value="1"/>
</dbReference>
<dbReference type="PATRIC" id="fig|1420583.3.peg.4628"/>
<dbReference type="InterPro" id="IPR011706">
    <property type="entry name" value="Cu-oxidase_C"/>
</dbReference>
<proteinExistence type="predicted"/>
<reference evidence="6 7" key="1">
    <citation type="journal article" date="2015" name="G3 (Bethesda)">
        <title>Insights into Ongoing Evolution of the Hexachlorocyclohexane Catabolic Pathway from Comparative Genomics of Ten Sphingomonadaceae Strains.</title>
        <authorList>
            <person name="Pearce S.L."/>
            <person name="Oakeshott J.G."/>
            <person name="Pandey G."/>
        </authorList>
    </citation>
    <scope>NUCLEOTIDE SEQUENCE [LARGE SCALE GENOMIC DNA]</scope>
    <source>
        <strain evidence="6 7">LL01</strain>
    </source>
</reference>
<dbReference type="GO" id="GO:0016491">
    <property type="term" value="F:oxidoreductase activity"/>
    <property type="evidence" value="ECO:0007669"/>
    <property type="project" value="UniProtKB-KW"/>
</dbReference>
<dbReference type="Proteomes" id="UP000052232">
    <property type="component" value="Unassembled WGS sequence"/>
</dbReference>
<evidence type="ECO:0000256" key="1">
    <source>
        <dbReference type="ARBA" id="ARBA00022723"/>
    </source>
</evidence>
<keyword evidence="2" id="KW-0560">Oxidoreductase</keyword>
<accession>A0A0J7XH12</accession>
<dbReference type="STRING" id="1420583.V473_11665"/>
<dbReference type="AlphaFoldDB" id="A0A0J7XH12"/>
<dbReference type="CDD" id="cd04232">
    <property type="entry name" value="CuRO_1_CueO_FtsP"/>
    <property type="match status" value="1"/>
</dbReference>
<sequence>MIDRRSILGGAVLGAGVLGIAAYAGRDLLIGKKATLASATARSQLLVPPLYSGEREGGERVFDLNLRHGVSHFFEGIETPTIGINQPYLGPTLEMHAGDTVRMNVTSDLSETATVHWHGFHLPARADGGPHQPIEPGGSWTARFDVRQRAAMFWYHSHAHRRSGPQVYQGLAGMIYVRDSASEALDLPNDYGIDDIPLVVQDRAFARDGSLVYSTRMHNIMMGMMGDTMLVNGVVEPVFEAKSDRLRLRLVNSSNARFYRFGFDDGRSFHQIGTDGGLLTAPLPTDNVVLAPGERAQVIVDVSDGRPVSLLADGLEIMGMGNMGRGMRGSGSMGDSDRPTDNWMMGDRGGRGGMMGEEERRDGMMGGMMDERRRFTVLDIQPAASRRRAIAMPRQLATLPQVDPGNAVRTRRFVLDMGMGMRMMRGGGFTINGKSMDTQRVDETVRVNTTEIWQVENASMMAHPFHIHDVQFRILDRNGRAPDATEQGLKDTVVVYPGEAVRLLLRFEDYTDPDLPYMYHCHILEHEDAGMMGQFTVTA</sequence>
<dbReference type="Gene3D" id="2.60.40.420">
    <property type="entry name" value="Cupredoxins - blue copper proteins"/>
    <property type="match status" value="3"/>
</dbReference>
<dbReference type="PANTHER" id="PTHR48267:SF1">
    <property type="entry name" value="BILIRUBIN OXIDASE"/>
    <property type="match status" value="1"/>
</dbReference>
<evidence type="ECO:0000259" key="4">
    <source>
        <dbReference type="Pfam" id="PF07731"/>
    </source>
</evidence>
<evidence type="ECO:0000259" key="5">
    <source>
        <dbReference type="Pfam" id="PF07732"/>
    </source>
</evidence>
<feature type="domain" description="Plastocyanin-like" evidence="4">
    <location>
        <begin position="425"/>
        <end position="538"/>
    </location>
</feature>
<evidence type="ECO:0000256" key="2">
    <source>
        <dbReference type="ARBA" id="ARBA00023002"/>
    </source>
</evidence>
<dbReference type="EMBL" id="JACT01000011">
    <property type="protein sequence ID" value="KMS50964.1"/>
    <property type="molecule type" value="Genomic_DNA"/>
</dbReference>
<dbReference type="GO" id="GO:0005507">
    <property type="term" value="F:copper ion binding"/>
    <property type="evidence" value="ECO:0007669"/>
    <property type="project" value="InterPro"/>
</dbReference>
<evidence type="ECO:0000313" key="6">
    <source>
        <dbReference type="EMBL" id="KMS50964.1"/>
    </source>
</evidence>
<dbReference type="CDD" id="cd13867">
    <property type="entry name" value="CuRO_2_CueO_FtsP"/>
    <property type="match status" value="1"/>
</dbReference>
<dbReference type="InterPro" id="IPR045087">
    <property type="entry name" value="Cu-oxidase_fam"/>
</dbReference>
<name>A0A0J7XH12_9SPHN</name>
<dbReference type="CDD" id="cd13890">
    <property type="entry name" value="CuRO_3_CueO_FtsP"/>
    <property type="match status" value="1"/>
</dbReference>
<evidence type="ECO:0000256" key="3">
    <source>
        <dbReference type="SAM" id="MobiDB-lite"/>
    </source>
</evidence>
<dbReference type="Pfam" id="PF07731">
    <property type="entry name" value="Cu-oxidase_2"/>
    <property type="match status" value="1"/>
</dbReference>
<dbReference type="InterPro" id="IPR011707">
    <property type="entry name" value="Cu-oxidase-like_N"/>
</dbReference>
<dbReference type="RefSeq" id="WP_082679294.1">
    <property type="nucleotide sequence ID" value="NZ_KQ130442.1"/>
</dbReference>
<dbReference type="Pfam" id="PF07732">
    <property type="entry name" value="Cu-oxidase_3"/>
    <property type="match status" value="1"/>
</dbReference>
<gene>
    <name evidence="6" type="ORF">V473_11665</name>
</gene>
<feature type="domain" description="Plastocyanin-like" evidence="5">
    <location>
        <begin position="77"/>
        <end position="181"/>
    </location>
</feature>
<dbReference type="InterPro" id="IPR002355">
    <property type="entry name" value="Cu_oxidase_Cu_BS"/>
</dbReference>
<comment type="caution">
    <text evidence="6">The sequence shown here is derived from an EMBL/GenBank/DDBJ whole genome shotgun (WGS) entry which is preliminary data.</text>
</comment>
<dbReference type="SUPFAM" id="SSF49503">
    <property type="entry name" value="Cupredoxins"/>
    <property type="match status" value="3"/>
</dbReference>
<protein>
    <submittedName>
        <fullName evidence="6">Oxidase</fullName>
    </submittedName>
</protein>
<organism evidence="6 7">
    <name type="scientific">Sphingobium cupriresistens LL01</name>
    <dbReference type="NCBI Taxonomy" id="1420583"/>
    <lineage>
        <taxon>Bacteria</taxon>
        <taxon>Pseudomonadati</taxon>
        <taxon>Pseudomonadota</taxon>
        <taxon>Alphaproteobacteria</taxon>
        <taxon>Sphingomonadales</taxon>
        <taxon>Sphingomonadaceae</taxon>
        <taxon>Sphingobium</taxon>
    </lineage>
</organism>
<feature type="region of interest" description="Disordered" evidence="3">
    <location>
        <begin position="324"/>
        <end position="358"/>
    </location>
</feature>
<evidence type="ECO:0000313" key="7">
    <source>
        <dbReference type="Proteomes" id="UP000052232"/>
    </source>
</evidence>
<dbReference type="InterPro" id="IPR008972">
    <property type="entry name" value="Cupredoxin"/>
</dbReference>
<keyword evidence="7" id="KW-1185">Reference proteome</keyword>
<keyword evidence="1" id="KW-0479">Metal-binding</keyword>